<dbReference type="AlphaFoldDB" id="A0ABD3VHX6"/>
<dbReference type="EMBL" id="JBJQND010000011">
    <property type="protein sequence ID" value="KAL3861169.1"/>
    <property type="molecule type" value="Genomic_DNA"/>
</dbReference>
<dbReference type="Pfam" id="PF03067">
    <property type="entry name" value="LPMO_10"/>
    <property type="match status" value="1"/>
</dbReference>
<keyword evidence="4" id="KW-1185">Reference proteome</keyword>
<gene>
    <name evidence="3" type="ORF">ACJMK2_007234</name>
</gene>
<evidence type="ECO:0000313" key="4">
    <source>
        <dbReference type="Proteomes" id="UP001634394"/>
    </source>
</evidence>
<sequence>MFLRLVFLVTGGIHIAWGHGYLQEPPMRGYMRAVFSQCTNYNRDYNMMGQNCGGMAVQYNNVNNGRCAACGEEFSIPLGSRNNEYGGKYAPGDVGRVYVKGSIIKVEVKITAAHKGWYEIRLCDKEETKPGDLDKCFSGSENYYTLPFIDNNYDTRYPVTESKLYTNFVKLPDGITCDRCVIQWWYRTNNNWDSNIQEHFVNCADIAIVEPTTTSNDIRYLASCPYNPLDVQSINMMGQEVATAKPSSNDSTGGNILWGQQGPIQSVNLTTKTYTASTTQIPPTSGSNDSSTLMVLCAICNIQNMQSTTICSCCQKTWKSLAGTHDLDKWCTDNCGYNPPFCPDFLCKPTPEYTWTCK</sequence>
<evidence type="ECO:0000313" key="3">
    <source>
        <dbReference type="EMBL" id="KAL3861169.1"/>
    </source>
</evidence>
<feature type="chain" id="PRO_5044771697" description="Chitin-binding type-4 domain-containing protein" evidence="1">
    <location>
        <begin position="19"/>
        <end position="358"/>
    </location>
</feature>
<comment type="caution">
    <text evidence="3">The sequence shown here is derived from an EMBL/GenBank/DDBJ whole genome shotgun (WGS) entry which is preliminary data.</text>
</comment>
<evidence type="ECO:0000256" key="1">
    <source>
        <dbReference type="SAM" id="SignalP"/>
    </source>
</evidence>
<feature type="signal peptide" evidence="1">
    <location>
        <begin position="1"/>
        <end position="18"/>
    </location>
</feature>
<reference evidence="3 4" key="1">
    <citation type="submission" date="2024-11" db="EMBL/GenBank/DDBJ databases">
        <title>Chromosome-level genome assembly of the freshwater bivalve Anodonta woodiana.</title>
        <authorList>
            <person name="Chen X."/>
        </authorList>
    </citation>
    <scope>NUCLEOTIDE SEQUENCE [LARGE SCALE GENOMIC DNA]</scope>
    <source>
        <strain evidence="3">MN2024</strain>
        <tissue evidence="3">Gills</tissue>
    </source>
</reference>
<evidence type="ECO:0000259" key="2">
    <source>
        <dbReference type="Pfam" id="PF03067"/>
    </source>
</evidence>
<dbReference type="Proteomes" id="UP001634394">
    <property type="component" value="Unassembled WGS sequence"/>
</dbReference>
<protein>
    <recommendedName>
        <fullName evidence="2">Chitin-binding type-4 domain-containing protein</fullName>
    </recommendedName>
</protein>
<accession>A0ABD3VHX6</accession>
<name>A0ABD3VHX6_SINWO</name>
<proteinExistence type="predicted"/>
<organism evidence="3 4">
    <name type="scientific">Sinanodonta woodiana</name>
    <name type="common">Chinese pond mussel</name>
    <name type="synonym">Anodonta woodiana</name>
    <dbReference type="NCBI Taxonomy" id="1069815"/>
    <lineage>
        <taxon>Eukaryota</taxon>
        <taxon>Metazoa</taxon>
        <taxon>Spiralia</taxon>
        <taxon>Lophotrochozoa</taxon>
        <taxon>Mollusca</taxon>
        <taxon>Bivalvia</taxon>
        <taxon>Autobranchia</taxon>
        <taxon>Heteroconchia</taxon>
        <taxon>Palaeoheterodonta</taxon>
        <taxon>Unionida</taxon>
        <taxon>Unionoidea</taxon>
        <taxon>Unionidae</taxon>
        <taxon>Unioninae</taxon>
        <taxon>Sinanodonta</taxon>
    </lineage>
</organism>
<dbReference type="InterPro" id="IPR004302">
    <property type="entry name" value="Cellulose/chitin-bd_N"/>
</dbReference>
<keyword evidence="1" id="KW-0732">Signal</keyword>
<feature type="domain" description="Chitin-binding type-4" evidence="2">
    <location>
        <begin position="19"/>
        <end position="206"/>
    </location>
</feature>